<feature type="signal peptide" evidence="7">
    <location>
        <begin position="1"/>
        <end position="21"/>
    </location>
</feature>
<dbReference type="PANTHER" id="PTHR35272">
    <property type="entry name" value="THIOL:DISULFIDE INTERCHANGE PROTEIN DSBC-RELATED"/>
    <property type="match status" value="1"/>
</dbReference>
<comment type="similarity">
    <text evidence="2 7">Belongs to the thioredoxin family. DsbC subfamily.</text>
</comment>
<keyword evidence="4 7" id="KW-0574">Periplasm</keyword>
<keyword evidence="5" id="KW-1015">Disulfide bond</keyword>
<evidence type="ECO:0000256" key="6">
    <source>
        <dbReference type="ARBA" id="ARBA00023284"/>
    </source>
</evidence>
<dbReference type="Gene3D" id="3.40.30.10">
    <property type="entry name" value="Glutaredoxin"/>
    <property type="match status" value="1"/>
</dbReference>
<dbReference type="InterPro" id="IPR051470">
    <property type="entry name" value="Thiol:disulfide_interchange"/>
</dbReference>
<feature type="chain" id="PRO_5018823637" description="Thiol:disulfide interchange protein" evidence="7">
    <location>
        <begin position="22"/>
        <end position="263"/>
    </location>
</feature>
<evidence type="ECO:0000313" key="11">
    <source>
        <dbReference type="Proteomes" id="UP000278085"/>
    </source>
</evidence>
<dbReference type="SUPFAM" id="SSF54423">
    <property type="entry name" value="DsbC/DsbG N-terminal domain-like"/>
    <property type="match status" value="1"/>
</dbReference>
<evidence type="ECO:0000256" key="7">
    <source>
        <dbReference type="RuleBase" id="RU364038"/>
    </source>
</evidence>
<evidence type="ECO:0000256" key="3">
    <source>
        <dbReference type="ARBA" id="ARBA00022729"/>
    </source>
</evidence>
<dbReference type="Pfam" id="PF13098">
    <property type="entry name" value="Thioredoxin_2"/>
    <property type="match status" value="1"/>
</dbReference>
<dbReference type="InterPro" id="IPR018950">
    <property type="entry name" value="DiS-bond_isomerase_DsbC/G_N"/>
</dbReference>
<sequence length="263" mass="28811">MLNKKIALVVLTGLFAGAASAAPAKPSLEETIKKRIEPRLGKGVKIESIKKTQYSGLYEVRANGDVIYTDEAGEYLFLGHVIDVKSQRNLTKERVDEINMINFADLPFQHALKLVKGDGKRTIAIFEDPNCGYCKRFRQTTLKEIDNVTVYTFMYNILSEDSSAKSKNIWCAPDRNKAWDDWMIDNKAAPAAAANCANPNEKVFELGRKLRIEGTPAIFFTDGSRIPGAIDTKGLEAKFASLNKAVKPAAAAPAGAGQAKSKP</sequence>
<gene>
    <name evidence="10" type="ORF">EJB06_30535</name>
</gene>
<keyword evidence="3 7" id="KW-0732">Signal</keyword>
<dbReference type="EMBL" id="RXLQ01000031">
    <property type="protein sequence ID" value="RSZ55201.1"/>
    <property type="molecule type" value="Genomic_DNA"/>
</dbReference>
<feature type="domain" description="Disulphide bond isomerase DsbC/G N-terminal" evidence="8">
    <location>
        <begin position="20"/>
        <end position="91"/>
    </location>
</feature>
<evidence type="ECO:0000256" key="2">
    <source>
        <dbReference type="ARBA" id="ARBA00009813"/>
    </source>
</evidence>
<protein>
    <recommendedName>
        <fullName evidence="7">Thiol:disulfide interchange protein</fullName>
    </recommendedName>
</protein>
<evidence type="ECO:0000259" key="9">
    <source>
        <dbReference type="Pfam" id="PF13098"/>
    </source>
</evidence>
<dbReference type="CDD" id="cd03020">
    <property type="entry name" value="DsbA_DsbC_DsbG"/>
    <property type="match status" value="1"/>
</dbReference>
<reference evidence="10 11" key="1">
    <citation type="submission" date="2018-12" db="EMBL/GenBank/DDBJ databases">
        <authorList>
            <person name="Yang E."/>
        </authorList>
    </citation>
    <scope>NUCLEOTIDE SEQUENCE [LARGE SCALE GENOMIC DNA]</scope>
    <source>
        <strain evidence="10 11">SOD</strain>
    </source>
</reference>
<dbReference type="InterPro" id="IPR017937">
    <property type="entry name" value="Thioredoxin_CS"/>
</dbReference>
<dbReference type="InterPro" id="IPR009094">
    <property type="entry name" value="DiS-bond_isomerase_DsbC/G_N_sf"/>
</dbReference>
<dbReference type="RefSeq" id="WP_126077797.1">
    <property type="nucleotide sequence ID" value="NZ_CP051166.1"/>
</dbReference>
<dbReference type="InterPro" id="IPR012336">
    <property type="entry name" value="Thioredoxin-like_fold"/>
</dbReference>
<comment type="caution">
    <text evidence="10">The sequence shown here is derived from an EMBL/GenBank/DDBJ whole genome shotgun (WGS) entry which is preliminary data.</text>
</comment>
<dbReference type="InterPro" id="IPR033954">
    <property type="entry name" value="DiS-bond_Isoase_DsbC/G"/>
</dbReference>
<comment type="subcellular location">
    <subcellularLocation>
        <location evidence="1 7">Periplasm</location>
    </subcellularLocation>
</comment>
<dbReference type="PROSITE" id="PS00194">
    <property type="entry name" value="THIOREDOXIN_1"/>
    <property type="match status" value="1"/>
</dbReference>
<dbReference type="PANTHER" id="PTHR35272:SF3">
    <property type="entry name" value="THIOL:DISULFIDE INTERCHANGE PROTEIN DSBC"/>
    <property type="match status" value="1"/>
</dbReference>
<keyword evidence="6 7" id="KW-0676">Redox-active center</keyword>
<evidence type="ECO:0000313" key="10">
    <source>
        <dbReference type="EMBL" id="RSZ55201.1"/>
    </source>
</evidence>
<dbReference type="AlphaFoldDB" id="A0A430HCH9"/>
<evidence type="ECO:0000256" key="5">
    <source>
        <dbReference type="ARBA" id="ARBA00023157"/>
    </source>
</evidence>
<dbReference type="Proteomes" id="UP000278085">
    <property type="component" value="Unassembled WGS sequence"/>
</dbReference>
<organism evidence="10 11">
    <name type="scientific">Massilia atriviolacea</name>
    <dbReference type="NCBI Taxonomy" id="2495579"/>
    <lineage>
        <taxon>Bacteria</taxon>
        <taxon>Pseudomonadati</taxon>
        <taxon>Pseudomonadota</taxon>
        <taxon>Betaproteobacteria</taxon>
        <taxon>Burkholderiales</taxon>
        <taxon>Oxalobacteraceae</taxon>
        <taxon>Telluria group</taxon>
        <taxon>Massilia</taxon>
    </lineage>
</organism>
<dbReference type="Gene3D" id="3.10.450.70">
    <property type="entry name" value="Disulphide bond isomerase, DsbC/G, N-terminal"/>
    <property type="match status" value="1"/>
</dbReference>
<accession>A0A430HCH9</accession>
<dbReference type="OrthoDB" id="12976at2"/>
<dbReference type="InterPro" id="IPR036249">
    <property type="entry name" value="Thioredoxin-like_sf"/>
</dbReference>
<comment type="function">
    <text evidence="7">Required for disulfide bond formation in some periplasmic proteins. Acts by transferring its disulfide bond to other proteins and is reduced in the process.</text>
</comment>
<feature type="domain" description="Thioredoxin-like fold" evidence="9">
    <location>
        <begin position="115"/>
        <end position="237"/>
    </location>
</feature>
<dbReference type="Pfam" id="PF10411">
    <property type="entry name" value="DsbC_N"/>
    <property type="match status" value="1"/>
</dbReference>
<name>A0A430HCH9_9BURK</name>
<keyword evidence="11" id="KW-1185">Reference proteome</keyword>
<evidence type="ECO:0000256" key="1">
    <source>
        <dbReference type="ARBA" id="ARBA00004418"/>
    </source>
</evidence>
<evidence type="ECO:0000259" key="8">
    <source>
        <dbReference type="Pfam" id="PF10411"/>
    </source>
</evidence>
<proteinExistence type="inferred from homology"/>
<evidence type="ECO:0000256" key="4">
    <source>
        <dbReference type="ARBA" id="ARBA00022764"/>
    </source>
</evidence>
<dbReference type="SUPFAM" id="SSF52833">
    <property type="entry name" value="Thioredoxin-like"/>
    <property type="match status" value="1"/>
</dbReference>
<dbReference type="GO" id="GO:0042597">
    <property type="term" value="C:periplasmic space"/>
    <property type="evidence" value="ECO:0007669"/>
    <property type="project" value="UniProtKB-SubCell"/>
</dbReference>